<accession>A0A699H7G2</accession>
<dbReference type="GO" id="GO:0006508">
    <property type="term" value="P:proteolysis"/>
    <property type="evidence" value="ECO:0007669"/>
    <property type="project" value="UniProtKB-KW"/>
</dbReference>
<protein>
    <submittedName>
        <fullName evidence="1">Eukaryotic aspartyl protease family protein</fullName>
    </submittedName>
</protein>
<dbReference type="EMBL" id="BKCJ010112706">
    <property type="protein sequence ID" value="GEX51245.1"/>
    <property type="molecule type" value="Genomic_DNA"/>
</dbReference>
<name>A0A699H7G2_TANCI</name>
<feature type="non-terminal residue" evidence="1">
    <location>
        <position position="1"/>
    </location>
</feature>
<dbReference type="GO" id="GO:0008233">
    <property type="term" value="F:peptidase activity"/>
    <property type="evidence" value="ECO:0007669"/>
    <property type="project" value="UniProtKB-KW"/>
</dbReference>
<organism evidence="1">
    <name type="scientific">Tanacetum cinerariifolium</name>
    <name type="common">Dalmatian daisy</name>
    <name type="synonym">Chrysanthemum cinerariifolium</name>
    <dbReference type="NCBI Taxonomy" id="118510"/>
    <lineage>
        <taxon>Eukaryota</taxon>
        <taxon>Viridiplantae</taxon>
        <taxon>Streptophyta</taxon>
        <taxon>Embryophyta</taxon>
        <taxon>Tracheophyta</taxon>
        <taxon>Spermatophyta</taxon>
        <taxon>Magnoliopsida</taxon>
        <taxon>eudicotyledons</taxon>
        <taxon>Gunneridae</taxon>
        <taxon>Pentapetalae</taxon>
        <taxon>asterids</taxon>
        <taxon>campanulids</taxon>
        <taxon>Asterales</taxon>
        <taxon>Asteraceae</taxon>
        <taxon>Asteroideae</taxon>
        <taxon>Anthemideae</taxon>
        <taxon>Anthemidinae</taxon>
        <taxon>Tanacetum</taxon>
    </lineage>
</organism>
<proteinExistence type="predicted"/>
<gene>
    <name evidence="1" type="ORF">Tci_323220</name>
</gene>
<dbReference type="AlphaFoldDB" id="A0A699H7G2"/>
<keyword evidence="1" id="KW-0645">Protease</keyword>
<reference evidence="1" key="1">
    <citation type="journal article" date="2019" name="Sci. Rep.">
        <title>Draft genome of Tanacetum cinerariifolium, the natural source of mosquito coil.</title>
        <authorList>
            <person name="Yamashiro T."/>
            <person name="Shiraishi A."/>
            <person name="Satake H."/>
            <person name="Nakayama K."/>
        </authorList>
    </citation>
    <scope>NUCLEOTIDE SEQUENCE</scope>
</reference>
<sequence>NECPISCEVTEQNYRTKLVLPSVFTEILYSGSPWVYLIHNRGTKHKVWLKRVSGRNNYALFSCDGRYVRVNTLHFIRVAPYEYYVTCYHNDGSECNGYDLDHGSTDATQWPCSVCYQSSDKDPRMRHECGWDSHEEQKNDEKDYFYSPVMAYVTDHNHLTIPWWFIDGHQIKTFYNAYLVYDEERIYDDFDWVFHADRPNRKNHMNIIAP</sequence>
<evidence type="ECO:0000313" key="1">
    <source>
        <dbReference type="EMBL" id="GEX51245.1"/>
    </source>
</evidence>
<comment type="caution">
    <text evidence="1">The sequence shown here is derived from an EMBL/GenBank/DDBJ whole genome shotgun (WGS) entry which is preliminary data.</text>
</comment>
<keyword evidence="1" id="KW-0378">Hydrolase</keyword>